<accession>A0A5N7DM28</accession>
<evidence type="ECO:0000313" key="3">
    <source>
        <dbReference type="EMBL" id="KAE8407500.1"/>
    </source>
</evidence>
<dbReference type="Proteomes" id="UP000325579">
    <property type="component" value="Unassembled WGS sequence"/>
</dbReference>
<sequence>MNPSKRRADSPELESQRADLQGLINMNRKKLKAQGSFNATFWAQSEYVANLVLRKAEVERKISLRDFTGPQSDWEKTDAANSIMQTVKAQQTETMVYKKRKEDGEEKGKKRRFRALFMRLFTTSKMGLGIMSTGAGKRDPGTQSAFRNELIAVGNAKHETEDYLWCPVLGEWCMDTDIQAAHLFPYMHGQDAMDAIFGRKRPPELFSTKNGLLLFNGIERVFDAGKLVIVPDLTERPAIEELLAWIQRETREYKIKVIDLSWDRLDKRISAYHAKTWRDLDGQRLQFRTSFRPAARYLYYHYCVQVLRRAWGHNTGGGALPTLKNEIGKPFWGTPGRYLPKNMLLAIVEEIGHDYKELLEGAASNKGDNDLLLAIASCQVKSRPALRPNTFTGEEEDSEEEEEEEEEESDDE</sequence>
<evidence type="ECO:0000256" key="1">
    <source>
        <dbReference type="SAM" id="MobiDB-lite"/>
    </source>
</evidence>
<gene>
    <name evidence="3" type="ORF">BDV37DRAFT_280033</name>
</gene>
<dbReference type="AlphaFoldDB" id="A0A5N7DM28"/>
<dbReference type="GeneID" id="43671157"/>
<name>A0A5N7DM28_9EURO</name>
<dbReference type="Pfam" id="PF13391">
    <property type="entry name" value="HNH_2"/>
    <property type="match status" value="1"/>
</dbReference>
<feature type="compositionally biased region" description="Acidic residues" evidence="1">
    <location>
        <begin position="393"/>
        <end position="412"/>
    </location>
</feature>
<feature type="region of interest" description="Disordered" evidence="1">
    <location>
        <begin position="385"/>
        <end position="412"/>
    </location>
</feature>
<dbReference type="OrthoDB" id="5386595at2759"/>
<feature type="domain" description="HNH nuclease" evidence="2">
    <location>
        <begin position="166"/>
        <end position="230"/>
    </location>
</feature>
<proteinExistence type="predicted"/>
<reference evidence="3 4" key="1">
    <citation type="submission" date="2019-04" db="EMBL/GenBank/DDBJ databases">
        <authorList>
            <consortium name="DOE Joint Genome Institute"/>
            <person name="Mondo S."/>
            <person name="Kjaerbolling I."/>
            <person name="Vesth T."/>
            <person name="Frisvad J.C."/>
            <person name="Nybo J.L."/>
            <person name="Theobald S."/>
            <person name="Kildgaard S."/>
            <person name="Isbrandt T."/>
            <person name="Kuo A."/>
            <person name="Sato A."/>
            <person name="Lyhne E.K."/>
            <person name="Kogle M.E."/>
            <person name="Wiebenga A."/>
            <person name="Kun R.S."/>
            <person name="Lubbers R.J."/>
            <person name="Makela M.R."/>
            <person name="Barry K."/>
            <person name="Chovatia M."/>
            <person name="Clum A."/>
            <person name="Daum C."/>
            <person name="Haridas S."/>
            <person name="He G."/>
            <person name="LaButti K."/>
            <person name="Lipzen A."/>
            <person name="Riley R."/>
            <person name="Salamov A."/>
            <person name="Simmons B.A."/>
            <person name="Magnuson J.K."/>
            <person name="Henrissat B."/>
            <person name="Mortensen U.H."/>
            <person name="Larsen T.O."/>
            <person name="Devries R.P."/>
            <person name="Grigoriev I.V."/>
            <person name="Machida M."/>
            <person name="Baker S.E."/>
            <person name="Andersen M.R."/>
            <person name="Cantor M.N."/>
            <person name="Hua S.X."/>
        </authorList>
    </citation>
    <scope>NUCLEOTIDE SEQUENCE [LARGE SCALE GENOMIC DNA]</scope>
    <source>
        <strain evidence="3 4">CBS 119388</strain>
    </source>
</reference>
<dbReference type="InterPro" id="IPR003615">
    <property type="entry name" value="HNH_nuc"/>
</dbReference>
<evidence type="ECO:0000259" key="2">
    <source>
        <dbReference type="Pfam" id="PF13391"/>
    </source>
</evidence>
<keyword evidence="4" id="KW-1185">Reference proteome</keyword>
<evidence type="ECO:0000313" key="4">
    <source>
        <dbReference type="Proteomes" id="UP000325579"/>
    </source>
</evidence>
<organism evidence="3 4">
    <name type="scientific">Aspergillus pseudonomiae</name>
    <dbReference type="NCBI Taxonomy" id="1506151"/>
    <lineage>
        <taxon>Eukaryota</taxon>
        <taxon>Fungi</taxon>
        <taxon>Dikarya</taxon>
        <taxon>Ascomycota</taxon>
        <taxon>Pezizomycotina</taxon>
        <taxon>Eurotiomycetes</taxon>
        <taxon>Eurotiomycetidae</taxon>
        <taxon>Eurotiales</taxon>
        <taxon>Aspergillaceae</taxon>
        <taxon>Aspergillus</taxon>
        <taxon>Aspergillus subgen. Circumdati</taxon>
    </lineage>
</organism>
<dbReference type="EMBL" id="ML736748">
    <property type="protein sequence ID" value="KAE8407500.1"/>
    <property type="molecule type" value="Genomic_DNA"/>
</dbReference>
<dbReference type="RefSeq" id="XP_031944819.1">
    <property type="nucleotide sequence ID" value="XM_032086466.1"/>
</dbReference>
<protein>
    <recommendedName>
        <fullName evidence="2">HNH nuclease domain-containing protein</fullName>
    </recommendedName>
</protein>